<evidence type="ECO:0000313" key="6">
    <source>
        <dbReference type="EMBL" id="AMN35779.1"/>
    </source>
</evidence>
<gene>
    <name evidence="6" type="ORF">JFP838_08470</name>
</gene>
<dbReference type="PANTHER" id="PTHR32114:SF2">
    <property type="entry name" value="ABC TRANSPORTER ABCH.3"/>
    <property type="match status" value="1"/>
</dbReference>
<dbReference type="NCBIfam" id="TIGR03185">
    <property type="entry name" value="DNA_S_dndD"/>
    <property type="match status" value="1"/>
</dbReference>
<comment type="subunit">
    <text evidence="2">Heterodimer of SbcC and SbcD.</text>
</comment>
<dbReference type="OrthoDB" id="9795626at2"/>
<evidence type="ECO:0000256" key="3">
    <source>
        <dbReference type="ARBA" id="ARBA00013368"/>
    </source>
</evidence>
<dbReference type="GO" id="GO:0016887">
    <property type="term" value="F:ATP hydrolysis activity"/>
    <property type="evidence" value="ECO:0007669"/>
    <property type="project" value="InterPro"/>
</dbReference>
<dbReference type="RefSeq" id="WP_061428137.1">
    <property type="nucleotide sequence ID" value="NZ_CATNZO010000001.1"/>
</dbReference>
<dbReference type="AlphaFoldDB" id="A0A127EIJ2"/>
<dbReference type="PATRIC" id="fig|1502.177.peg.1737"/>
<name>A0A127EIJ2_CLOPF</name>
<feature type="coiled-coil region" evidence="4">
    <location>
        <begin position="268"/>
        <end position="295"/>
    </location>
</feature>
<dbReference type="EMBL" id="CP010994">
    <property type="protein sequence ID" value="AMN35779.1"/>
    <property type="molecule type" value="Genomic_DNA"/>
</dbReference>
<dbReference type="Pfam" id="PF13476">
    <property type="entry name" value="AAA_23"/>
    <property type="match status" value="1"/>
</dbReference>
<evidence type="ECO:0000256" key="4">
    <source>
        <dbReference type="SAM" id="Coils"/>
    </source>
</evidence>
<protein>
    <recommendedName>
        <fullName evidence="3">Nuclease SbcCD subunit C</fullName>
    </recommendedName>
</protein>
<evidence type="ECO:0000259" key="5">
    <source>
        <dbReference type="Pfam" id="PF13476"/>
    </source>
</evidence>
<evidence type="ECO:0000313" key="7">
    <source>
        <dbReference type="Proteomes" id="UP000070260"/>
    </source>
</evidence>
<keyword evidence="4" id="KW-0175">Coiled coil</keyword>
<organism evidence="6 7">
    <name type="scientific">Clostridium perfringens</name>
    <dbReference type="NCBI Taxonomy" id="1502"/>
    <lineage>
        <taxon>Bacteria</taxon>
        <taxon>Bacillati</taxon>
        <taxon>Bacillota</taxon>
        <taxon>Clostridia</taxon>
        <taxon>Eubacteriales</taxon>
        <taxon>Clostridiaceae</taxon>
        <taxon>Clostridium</taxon>
    </lineage>
</organism>
<feature type="coiled-coil region" evidence="4">
    <location>
        <begin position="194"/>
        <end position="235"/>
    </location>
</feature>
<evidence type="ECO:0000256" key="1">
    <source>
        <dbReference type="ARBA" id="ARBA00006930"/>
    </source>
</evidence>
<evidence type="ECO:0000256" key="2">
    <source>
        <dbReference type="ARBA" id="ARBA00011322"/>
    </source>
</evidence>
<dbReference type="GO" id="GO:0006302">
    <property type="term" value="P:double-strand break repair"/>
    <property type="evidence" value="ECO:0007669"/>
    <property type="project" value="InterPro"/>
</dbReference>
<accession>A0A127EIJ2</accession>
<reference evidence="6 7" key="1">
    <citation type="journal article" date="2016" name="PLoS ONE">
        <title>Plasmid Characterization and Chromosome Analysis of Two netF+ Clostridium perfringens Isolates Associated with Foal and Canine Necrotizing Enteritis.</title>
        <authorList>
            <person name="Mehdizadeh Gohari I."/>
            <person name="Kropinski A.M."/>
            <person name="Weese S.J."/>
            <person name="Parreira V.R."/>
            <person name="Whitehead A.E."/>
            <person name="Boerlin P."/>
            <person name="Prescott J.F."/>
        </authorList>
    </citation>
    <scope>NUCLEOTIDE SEQUENCE [LARGE SCALE GENOMIC DNA]</scope>
    <source>
        <strain evidence="6 7">JP838</strain>
    </source>
</reference>
<proteinExistence type="inferred from homology"/>
<dbReference type="PANTHER" id="PTHR32114">
    <property type="entry name" value="ABC TRANSPORTER ABCH.3"/>
    <property type="match status" value="1"/>
</dbReference>
<dbReference type="InterPro" id="IPR038729">
    <property type="entry name" value="Rad50/SbcC_AAA"/>
</dbReference>
<dbReference type="Gene3D" id="3.40.50.300">
    <property type="entry name" value="P-loop containing nucleotide triphosphate hydrolases"/>
    <property type="match status" value="2"/>
</dbReference>
<comment type="similarity">
    <text evidence="1">Belongs to the SMC family. SbcC subfamily.</text>
</comment>
<dbReference type="InterPro" id="IPR027417">
    <property type="entry name" value="P-loop_NTPase"/>
</dbReference>
<sequence length="718" mass="83331">MIINNITLKNFRSYEDETTFSFTPNGNKNIVLIGGENGAGKSTLFEAIKLCIYGPTTYGYLGNNYNYQTKIKNNINDNAFKNEDIESFIGLSLSFKEGTELKDYYLKRIWKYKKHKLNEEFKVFLNDKELSEDDKLYFDKYLKSVLPPSLFDFFFFDGEELSDFFVGKSSSSNLKEAVLELFNYDTFDVLKKQLLSYQRTHSKENKNLDEAQARYDELSSEIHEIKNNISELKNIIFNNESILDDLYIKKQNAEDDFRNSGGIFEEERLLLNSQINKIESERTEINQEIKDFCNDTLPFLIVSKLLKNTKKQIDEEEALISFNSISKKLSGNIVKSTLNKHLPKHNNVNYDEIALTLLNEMFEVDKMNDISNILELSNEDKNSINFIINNILSKSNDFKFDILSKFTRLKEISLSIKILREKLNSTVSGDFLNNYLETTAILNKQISETENIITSSKAKLEEKYKQLSLKEYHLTRAKNELTSLLQNNNVLEMSSSIISYLDKLLKNITRDKIDAIENEFINIFSSIIRKDNYVNSIVIDDSFNSTLYINKEYDTNEILNILTNLGFEGTEKKYGSKFIDDLFNYFDVANYKSLTKKLEQIALVQYISLSSKVNINDFSKGEKQIYILCLIWAIIKSSGVEIPFIIDTPYARIDETHRNALTTTYLPNISKQVIILSTNKEIDSDLYQVVKPYVCNEYLLLYNTKLRKTEVKNGYFEV</sequence>
<feature type="domain" description="Rad50/SbcC-type AAA" evidence="5">
    <location>
        <begin position="6"/>
        <end position="290"/>
    </location>
</feature>
<dbReference type="SUPFAM" id="SSF52540">
    <property type="entry name" value="P-loop containing nucleoside triphosphate hydrolases"/>
    <property type="match status" value="2"/>
</dbReference>
<dbReference type="InterPro" id="IPR017599">
    <property type="entry name" value="DNA_S_DndD"/>
</dbReference>
<dbReference type="Proteomes" id="UP000070260">
    <property type="component" value="Chromosome"/>
</dbReference>